<dbReference type="EMBL" id="LVLJ01000950">
    <property type="protein sequence ID" value="OAE31876.1"/>
    <property type="molecule type" value="Genomic_DNA"/>
</dbReference>
<protein>
    <recommendedName>
        <fullName evidence="1">Complex 1 LYR protein domain-containing protein</fullName>
    </recommendedName>
</protein>
<proteinExistence type="predicted"/>
<accession>A0A176WI85</accession>
<dbReference type="EMBL" id="AP019868">
    <property type="protein sequence ID" value="BBN04705.1"/>
    <property type="molecule type" value="Genomic_DNA"/>
</dbReference>
<dbReference type="EMBL" id="AP019868">
    <property type="protein sequence ID" value="BBN04704.1"/>
    <property type="molecule type" value="Genomic_DNA"/>
</dbReference>
<sequence>MARAVYRDLLRSLNKHVSRGSENRQFQKFVSEEFRKFKDLSDPVLIEKKLSLAKDYAMLVNSVHYHRNLLLSYNIGVDREAEQELRLKDTAQRVGLQMPTVYEDLDRRL</sequence>
<organism evidence="3 4">
    <name type="scientific">Marchantia polymorpha subsp. ruderalis</name>
    <dbReference type="NCBI Taxonomy" id="1480154"/>
    <lineage>
        <taxon>Eukaryota</taxon>
        <taxon>Viridiplantae</taxon>
        <taxon>Streptophyta</taxon>
        <taxon>Embryophyta</taxon>
        <taxon>Marchantiophyta</taxon>
        <taxon>Marchantiopsida</taxon>
        <taxon>Marchantiidae</taxon>
        <taxon>Marchantiales</taxon>
        <taxon>Marchantiaceae</taxon>
        <taxon>Marchantia</taxon>
    </lineage>
</organism>
<dbReference type="Proteomes" id="UP001162541">
    <property type="component" value="Chromosome 3"/>
</dbReference>
<dbReference type="Pfam" id="PF05347">
    <property type="entry name" value="Complex1_LYR"/>
    <property type="match status" value="1"/>
</dbReference>
<gene>
    <name evidence="3" type="ORF">AXG93_2834s1070</name>
    <name evidence="2" type="ORF">Mp_3g07020</name>
</gene>
<feature type="domain" description="Complex 1 LYR protein" evidence="1">
    <location>
        <begin position="4"/>
        <end position="56"/>
    </location>
</feature>
<keyword evidence="4" id="KW-1185">Reference proteome</keyword>
<evidence type="ECO:0000313" key="2">
    <source>
        <dbReference type="EMBL" id="BBN04704.1"/>
    </source>
</evidence>
<reference evidence="2" key="2">
    <citation type="journal article" date="2019" name="Curr. Biol.">
        <title>Chromatin organization in early land plants reveals an ancestral association between H3K27me3, transposons, and constitutive heterochromatin.</title>
        <authorList>
            <person name="Montgomery S.A."/>
            <person name="Tanizawa Y."/>
            <person name="Galik B."/>
            <person name="Wang N."/>
            <person name="Ito T."/>
            <person name="Mochizuki T."/>
            <person name="Akimcheva S."/>
            <person name="Bowman J."/>
            <person name="Cognat V."/>
            <person name="Drouard L."/>
            <person name="Ekker H."/>
            <person name="Houng S."/>
            <person name="Kohchi T."/>
            <person name="Lin S."/>
            <person name="Liu L.D."/>
            <person name="Nakamura Y."/>
            <person name="Valeeva L.R."/>
            <person name="Shakirov E.V."/>
            <person name="Shippen D.E."/>
            <person name="Wei W."/>
            <person name="Yagura M."/>
            <person name="Yamaoka S."/>
            <person name="Yamato K.T."/>
            <person name="Liu C."/>
            <person name="Berger F."/>
        </authorList>
    </citation>
    <scope>NUCLEOTIDE SEQUENCE [LARGE SCALE GENOMIC DNA]</scope>
    <source>
        <strain evidence="2">Tak-1</strain>
    </source>
</reference>
<dbReference type="PANTHER" id="PTHR35763:SF1">
    <property type="entry name" value="OS11G0133900 PROTEIN"/>
    <property type="match status" value="1"/>
</dbReference>
<evidence type="ECO:0000313" key="4">
    <source>
        <dbReference type="Proteomes" id="UP000077202"/>
    </source>
</evidence>
<reference evidence="3 4" key="1">
    <citation type="submission" date="2016-03" db="EMBL/GenBank/DDBJ databases">
        <title>Mechanisms controlling the formation of the plant cell surface in tip-growing cells are functionally conserved among land plants.</title>
        <authorList>
            <person name="Honkanen S."/>
            <person name="Jones V.A."/>
            <person name="Morieri G."/>
            <person name="Champion C."/>
            <person name="Hetherington A.J."/>
            <person name="Kelly S."/>
            <person name="Saint-Marcoux D."/>
            <person name="Proust H."/>
            <person name="Prescott H."/>
            <person name="Dolan L."/>
        </authorList>
    </citation>
    <scope>NUCLEOTIDE SEQUENCE [LARGE SCALE GENOMIC DNA]</scope>
    <source>
        <strain evidence="4">cv. Tak-1 and cv. Tak-2</strain>
        <tissue evidence="3">Whole gametophyte</tissue>
    </source>
</reference>
<dbReference type="InterPro" id="IPR008011">
    <property type="entry name" value="Complex1_LYR_dom"/>
</dbReference>
<reference evidence="5" key="3">
    <citation type="journal article" date="2020" name="Curr. Biol.">
        <title>Chromatin organization in early land plants reveals an ancestral association between H3K27me3, transposons, and constitutive heterochromatin.</title>
        <authorList>
            <person name="Montgomery S.A."/>
            <person name="Tanizawa Y."/>
            <person name="Galik B."/>
            <person name="Wang N."/>
            <person name="Ito T."/>
            <person name="Mochizuki T."/>
            <person name="Akimcheva S."/>
            <person name="Bowman J.L."/>
            <person name="Cognat V."/>
            <person name="Marechal-Drouard L."/>
            <person name="Ekker H."/>
            <person name="Hong S.F."/>
            <person name="Kohchi T."/>
            <person name="Lin S.S."/>
            <person name="Liu L.D."/>
            <person name="Nakamura Y."/>
            <person name="Valeeva L.R."/>
            <person name="Shakirov E.V."/>
            <person name="Shippen D.E."/>
            <person name="Wei W.L."/>
            <person name="Yagura M."/>
            <person name="Yamaoka S."/>
            <person name="Yamato K.T."/>
            <person name="Liu C."/>
            <person name="Berger F."/>
        </authorList>
    </citation>
    <scope>NUCLEOTIDE SEQUENCE [LARGE SCALE GENOMIC DNA]</scope>
    <source>
        <strain evidence="5">Tak-1</strain>
    </source>
</reference>
<evidence type="ECO:0000313" key="5">
    <source>
        <dbReference type="Proteomes" id="UP001162541"/>
    </source>
</evidence>
<name>A0A176WI85_MARPO</name>
<dbReference type="AlphaFoldDB" id="A0A176WI85"/>
<evidence type="ECO:0000313" key="3">
    <source>
        <dbReference type="EMBL" id="OAE31876.1"/>
    </source>
</evidence>
<dbReference type="PANTHER" id="PTHR35763">
    <property type="entry name" value="COMPLEX 1 LYR-LIKE PROTEIN"/>
    <property type="match status" value="1"/>
</dbReference>
<evidence type="ECO:0000259" key="1">
    <source>
        <dbReference type="Pfam" id="PF05347"/>
    </source>
</evidence>
<dbReference type="Proteomes" id="UP000077202">
    <property type="component" value="Unassembled WGS sequence"/>
</dbReference>